<keyword evidence="2" id="KW-1185">Reference proteome</keyword>
<gene>
    <name evidence="1" type="ORF">SELMODRAFT_410117</name>
</gene>
<sequence>MASRFPVSTAQFSSTVQGCETHFVLSGYDDHIMVLATQIGRMGTILQARKEEGECGELSYSVNVLMGRRDEPLLVACARQLIELISNSGSSRSLVLSLGLKDHSQETKIFDSVAIQAINAAVKGVSLPADYLADSVKAEAAIHLLGGGSELRNNEKAMSLRCHASHPDAVAGESSQIWDKIKPSEGGGECDSYLTANDSCISSPTLKKWRGLSLGARCQVVSSISEE</sequence>
<dbReference type="KEGG" id="smo:SELMODRAFT_410117"/>
<dbReference type="Proteomes" id="UP000001514">
    <property type="component" value="Unassembled WGS sequence"/>
</dbReference>
<reference evidence="1 2" key="1">
    <citation type="journal article" date="2011" name="Science">
        <title>The Selaginella genome identifies genetic changes associated with the evolution of vascular plants.</title>
        <authorList>
            <person name="Banks J.A."/>
            <person name="Nishiyama T."/>
            <person name="Hasebe M."/>
            <person name="Bowman J.L."/>
            <person name="Gribskov M."/>
            <person name="dePamphilis C."/>
            <person name="Albert V.A."/>
            <person name="Aono N."/>
            <person name="Aoyama T."/>
            <person name="Ambrose B.A."/>
            <person name="Ashton N.W."/>
            <person name="Axtell M.J."/>
            <person name="Barker E."/>
            <person name="Barker M.S."/>
            <person name="Bennetzen J.L."/>
            <person name="Bonawitz N.D."/>
            <person name="Chapple C."/>
            <person name="Cheng C."/>
            <person name="Correa L.G."/>
            <person name="Dacre M."/>
            <person name="DeBarry J."/>
            <person name="Dreyer I."/>
            <person name="Elias M."/>
            <person name="Engstrom E.M."/>
            <person name="Estelle M."/>
            <person name="Feng L."/>
            <person name="Finet C."/>
            <person name="Floyd S.K."/>
            <person name="Frommer W.B."/>
            <person name="Fujita T."/>
            <person name="Gramzow L."/>
            <person name="Gutensohn M."/>
            <person name="Harholt J."/>
            <person name="Hattori M."/>
            <person name="Heyl A."/>
            <person name="Hirai T."/>
            <person name="Hiwatashi Y."/>
            <person name="Ishikawa M."/>
            <person name="Iwata M."/>
            <person name="Karol K.G."/>
            <person name="Koehler B."/>
            <person name="Kolukisaoglu U."/>
            <person name="Kubo M."/>
            <person name="Kurata T."/>
            <person name="Lalonde S."/>
            <person name="Li K."/>
            <person name="Li Y."/>
            <person name="Litt A."/>
            <person name="Lyons E."/>
            <person name="Manning G."/>
            <person name="Maruyama T."/>
            <person name="Michael T.P."/>
            <person name="Mikami K."/>
            <person name="Miyazaki S."/>
            <person name="Morinaga S."/>
            <person name="Murata T."/>
            <person name="Mueller-Roeber B."/>
            <person name="Nelson D.R."/>
            <person name="Obara M."/>
            <person name="Oguri Y."/>
            <person name="Olmstead R.G."/>
            <person name="Onodera N."/>
            <person name="Petersen B.L."/>
            <person name="Pils B."/>
            <person name="Prigge M."/>
            <person name="Rensing S.A."/>
            <person name="Riano-Pachon D.M."/>
            <person name="Roberts A.W."/>
            <person name="Sato Y."/>
            <person name="Scheller H.V."/>
            <person name="Schulz B."/>
            <person name="Schulz C."/>
            <person name="Shakirov E.V."/>
            <person name="Shibagaki N."/>
            <person name="Shinohara N."/>
            <person name="Shippen D.E."/>
            <person name="Soerensen I."/>
            <person name="Sotooka R."/>
            <person name="Sugimoto N."/>
            <person name="Sugita M."/>
            <person name="Sumikawa N."/>
            <person name="Tanurdzic M."/>
            <person name="Theissen G."/>
            <person name="Ulvskov P."/>
            <person name="Wakazuki S."/>
            <person name="Weng J.K."/>
            <person name="Willats W.W."/>
            <person name="Wipf D."/>
            <person name="Wolf P.G."/>
            <person name="Yang L."/>
            <person name="Zimmer A.D."/>
            <person name="Zhu Q."/>
            <person name="Mitros T."/>
            <person name="Hellsten U."/>
            <person name="Loque D."/>
            <person name="Otillar R."/>
            <person name="Salamov A."/>
            <person name="Schmutz J."/>
            <person name="Shapiro H."/>
            <person name="Lindquist E."/>
            <person name="Lucas S."/>
            <person name="Rokhsar D."/>
            <person name="Grigoriev I.V."/>
        </authorList>
    </citation>
    <scope>NUCLEOTIDE SEQUENCE [LARGE SCALE GENOMIC DNA]</scope>
</reference>
<dbReference type="EMBL" id="GL377577">
    <property type="protein sequence ID" value="EFJ29535.1"/>
    <property type="molecule type" value="Genomic_DNA"/>
</dbReference>
<proteinExistence type="predicted"/>
<dbReference type="HOGENOM" id="CLU_1221456_0_0_1"/>
<dbReference type="PANTHER" id="PTHR31051:SF1">
    <property type="entry name" value="PROTEASOME ASSEMBLY CHAPERONE 3"/>
    <property type="match status" value="1"/>
</dbReference>
<dbReference type="PANTHER" id="PTHR31051">
    <property type="entry name" value="PROTEASOME ASSEMBLY CHAPERONE 3"/>
    <property type="match status" value="1"/>
</dbReference>
<organism evidence="2">
    <name type="scientific">Selaginella moellendorffii</name>
    <name type="common">Spikemoss</name>
    <dbReference type="NCBI Taxonomy" id="88036"/>
    <lineage>
        <taxon>Eukaryota</taxon>
        <taxon>Viridiplantae</taxon>
        <taxon>Streptophyta</taxon>
        <taxon>Embryophyta</taxon>
        <taxon>Tracheophyta</taxon>
        <taxon>Lycopodiopsida</taxon>
        <taxon>Selaginellales</taxon>
        <taxon>Selaginellaceae</taxon>
        <taxon>Selaginella</taxon>
    </lineage>
</organism>
<dbReference type="PROSITE" id="PS51257">
    <property type="entry name" value="PROKAR_LIPOPROTEIN"/>
    <property type="match status" value="1"/>
</dbReference>
<dbReference type="AlphaFoldDB" id="D8RDP4"/>
<evidence type="ECO:0000313" key="1">
    <source>
        <dbReference type="EMBL" id="EFJ29535.1"/>
    </source>
</evidence>
<dbReference type="InterPro" id="IPR053720">
    <property type="entry name" value="Psm_Assembly_Chaperone"/>
</dbReference>
<evidence type="ECO:0000313" key="2">
    <source>
        <dbReference type="Proteomes" id="UP000001514"/>
    </source>
</evidence>
<dbReference type="Gene3D" id="3.30.230.90">
    <property type="match status" value="1"/>
</dbReference>
<dbReference type="STRING" id="88036.D8RDP4"/>
<dbReference type="InterPro" id="IPR018788">
    <property type="entry name" value="Proteasome_assmbl_chp_3"/>
</dbReference>
<protein>
    <submittedName>
        <fullName evidence="1">Uncharacterized protein</fullName>
    </submittedName>
</protein>
<dbReference type="GO" id="GO:0043248">
    <property type="term" value="P:proteasome assembly"/>
    <property type="evidence" value="ECO:0007669"/>
    <property type="project" value="InterPro"/>
</dbReference>
<name>D8RDP4_SELML</name>
<dbReference type="InParanoid" id="D8RDP4"/>
<dbReference type="Gramene" id="EFJ29535">
    <property type="protein sequence ID" value="EFJ29535"/>
    <property type="gene ID" value="SELMODRAFT_410117"/>
</dbReference>
<accession>D8RDP4</accession>
<dbReference type="Pfam" id="PF10178">
    <property type="entry name" value="PAC3"/>
    <property type="match status" value="1"/>
</dbReference>
<dbReference type="eggNOG" id="KOG4828">
    <property type="taxonomic scope" value="Eukaryota"/>
</dbReference>